<evidence type="ECO:0000313" key="4">
    <source>
        <dbReference type="Proteomes" id="UP001596047"/>
    </source>
</evidence>
<organism evidence="3 4">
    <name type="scientific">Paenibacillus solisilvae</name>
    <dbReference type="NCBI Taxonomy" id="2486751"/>
    <lineage>
        <taxon>Bacteria</taxon>
        <taxon>Bacillati</taxon>
        <taxon>Bacillota</taxon>
        <taxon>Bacilli</taxon>
        <taxon>Bacillales</taxon>
        <taxon>Paenibacillaceae</taxon>
        <taxon>Paenibacillus</taxon>
    </lineage>
</organism>
<evidence type="ECO:0000256" key="2">
    <source>
        <dbReference type="SAM" id="MobiDB-lite"/>
    </source>
</evidence>
<reference evidence="4" key="1">
    <citation type="journal article" date="2019" name="Int. J. Syst. Evol. Microbiol.">
        <title>The Global Catalogue of Microorganisms (GCM) 10K type strain sequencing project: providing services to taxonomists for standard genome sequencing and annotation.</title>
        <authorList>
            <consortium name="The Broad Institute Genomics Platform"/>
            <consortium name="The Broad Institute Genome Sequencing Center for Infectious Disease"/>
            <person name="Wu L."/>
            <person name="Ma J."/>
        </authorList>
    </citation>
    <scope>NUCLEOTIDE SEQUENCE [LARGE SCALE GENOMIC DNA]</scope>
    <source>
        <strain evidence="4">CGMCC 1.3240</strain>
    </source>
</reference>
<name>A0ABW0VZZ6_9BACL</name>
<evidence type="ECO:0000256" key="1">
    <source>
        <dbReference type="ARBA" id="ARBA00023136"/>
    </source>
</evidence>
<keyword evidence="1" id="KW-0472">Membrane</keyword>
<dbReference type="Proteomes" id="UP001596047">
    <property type="component" value="Unassembled WGS sequence"/>
</dbReference>
<proteinExistence type="predicted"/>
<protein>
    <submittedName>
        <fullName evidence="3">Spore germination protein</fullName>
    </submittedName>
</protein>
<keyword evidence="4" id="KW-1185">Reference proteome</keyword>
<accession>A0ABW0VZZ6</accession>
<evidence type="ECO:0000313" key="3">
    <source>
        <dbReference type="EMBL" id="MFC5651477.1"/>
    </source>
</evidence>
<dbReference type="EMBL" id="JBHSOW010000078">
    <property type="protein sequence ID" value="MFC5651477.1"/>
    <property type="molecule type" value="Genomic_DNA"/>
</dbReference>
<dbReference type="Pfam" id="PF03323">
    <property type="entry name" value="GerA"/>
    <property type="match status" value="1"/>
</dbReference>
<feature type="region of interest" description="Disordered" evidence="2">
    <location>
        <begin position="1"/>
        <end position="23"/>
    </location>
</feature>
<comment type="caution">
    <text evidence="3">The sequence shown here is derived from an EMBL/GenBank/DDBJ whole genome shotgun (WGS) entry which is preliminary data.</text>
</comment>
<gene>
    <name evidence="3" type="ORF">ACFPYJ_20640</name>
</gene>
<sequence length="219" mass="24913">MNHYPADNTNPQSAEKGEPVSPDLSANKQRMEAIFADCKDVLFHPFHYGPVLEYSALVIHCETLVQDLKANFLKTALQDLVAHEVGPALEITPDQVISFFGRQGVSAHTAHVLEHIYDVEQKILNGHVAIFFDQWNKAISFDALSIETRQVTEPITESVVKGPHESTIENLKKNVGLLRTRLMTSDFKMDFCIRTFCETKLRERRISPIFQEFLDIRGF</sequence>
<dbReference type="RefSeq" id="WP_379190105.1">
    <property type="nucleotide sequence ID" value="NZ_JBHSOW010000078.1"/>
</dbReference>
<dbReference type="InterPro" id="IPR004995">
    <property type="entry name" value="Spore_Ger"/>
</dbReference>